<evidence type="ECO:0000313" key="1">
    <source>
        <dbReference type="EnsemblMetazoa" id="CJA17570.1"/>
    </source>
</evidence>
<reference evidence="2" key="1">
    <citation type="submission" date="2010-08" db="EMBL/GenBank/DDBJ databases">
        <authorList>
            <consortium name="Caenorhabditis japonica Sequencing Consortium"/>
            <person name="Wilson R.K."/>
        </authorList>
    </citation>
    <scope>NUCLEOTIDE SEQUENCE [LARGE SCALE GENOMIC DNA]</scope>
    <source>
        <strain evidence="2">DF5081</strain>
    </source>
</reference>
<accession>A0A8R1E207</accession>
<proteinExistence type="predicted"/>
<protein>
    <submittedName>
        <fullName evidence="1">Uncharacterized protein</fullName>
    </submittedName>
</protein>
<organism evidence="1 2">
    <name type="scientific">Caenorhabditis japonica</name>
    <dbReference type="NCBI Taxonomy" id="281687"/>
    <lineage>
        <taxon>Eukaryota</taxon>
        <taxon>Metazoa</taxon>
        <taxon>Ecdysozoa</taxon>
        <taxon>Nematoda</taxon>
        <taxon>Chromadorea</taxon>
        <taxon>Rhabditida</taxon>
        <taxon>Rhabditina</taxon>
        <taxon>Rhabditomorpha</taxon>
        <taxon>Rhabditoidea</taxon>
        <taxon>Rhabditidae</taxon>
        <taxon>Peloderinae</taxon>
        <taxon>Caenorhabditis</taxon>
    </lineage>
</organism>
<evidence type="ECO:0000313" key="2">
    <source>
        <dbReference type="Proteomes" id="UP000005237"/>
    </source>
</evidence>
<sequence>MATKRPTTTTLKWCQQEIGPICEGMSMVVKSQIGYGGRAADRKIRRAVLKNIVMAGEEVDPLK</sequence>
<dbReference type="Proteomes" id="UP000005237">
    <property type="component" value="Unassembled WGS sequence"/>
</dbReference>
<reference evidence="1" key="2">
    <citation type="submission" date="2022-06" db="UniProtKB">
        <authorList>
            <consortium name="EnsemblMetazoa"/>
        </authorList>
    </citation>
    <scope>IDENTIFICATION</scope>
    <source>
        <strain evidence="1">DF5081</strain>
    </source>
</reference>
<keyword evidence="2" id="KW-1185">Reference proteome</keyword>
<name>A0A8R1E207_CAEJA</name>
<dbReference type="EnsemblMetazoa" id="CJA17570.1">
    <property type="protein sequence ID" value="CJA17570.1"/>
    <property type="gene ID" value="WBGene00136774"/>
</dbReference>
<dbReference type="AlphaFoldDB" id="A0A8R1E207"/>